<evidence type="ECO:0000313" key="2">
    <source>
        <dbReference type="Proteomes" id="UP000215914"/>
    </source>
</evidence>
<dbReference type="EMBL" id="MNCJ02000326">
    <property type="protein sequence ID" value="KAF5780316.1"/>
    <property type="molecule type" value="Genomic_DNA"/>
</dbReference>
<comment type="caution">
    <text evidence="1">The sequence shown here is derived from an EMBL/GenBank/DDBJ whole genome shotgun (WGS) entry which is preliminary data.</text>
</comment>
<accession>A0A9K3HKZ7</accession>
<gene>
    <name evidence="1" type="ORF">HanXRQr2_Chr11g0470521</name>
</gene>
<proteinExistence type="predicted"/>
<dbReference type="Gramene" id="mRNA:HanXRQr2_Chr11g0470521">
    <property type="protein sequence ID" value="mRNA:HanXRQr2_Chr11g0470521"/>
    <property type="gene ID" value="HanXRQr2_Chr11g0470521"/>
</dbReference>
<sequence length="60" mass="6781">MLKTPESQLSHQSGLPPHQTICFEPDSFVNQLAQCLILNLGYCHISQVYVKPMPAGINRW</sequence>
<evidence type="ECO:0000313" key="1">
    <source>
        <dbReference type="EMBL" id="KAF5780316.1"/>
    </source>
</evidence>
<reference evidence="1" key="1">
    <citation type="journal article" date="2017" name="Nature">
        <title>The sunflower genome provides insights into oil metabolism, flowering and Asterid evolution.</title>
        <authorList>
            <person name="Badouin H."/>
            <person name="Gouzy J."/>
            <person name="Grassa C.J."/>
            <person name="Murat F."/>
            <person name="Staton S.E."/>
            <person name="Cottret L."/>
            <person name="Lelandais-Briere C."/>
            <person name="Owens G.L."/>
            <person name="Carrere S."/>
            <person name="Mayjonade B."/>
            <person name="Legrand L."/>
            <person name="Gill N."/>
            <person name="Kane N.C."/>
            <person name="Bowers J.E."/>
            <person name="Hubner S."/>
            <person name="Bellec A."/>
            <person name="Berard A."/>
            <person name="Berges H."/>
            <person name="Blanchet N."/>
            <person name="Boniface M.C."/>
            <person name="Brunel D."/>
            <person name="Catrice O."/>
            <person name="Chaidir N."/>
            <person name="Claudel C."/>
            <person name="Donnadieu C."/>
            <person name="Faraut T."/>
            <person name="Fievet G."/>
            <person name="Helmstetter N."/>
            <person name="King M."/>
            <person name="Knapp S.J."/>
            <person name="Lai Z."/>
            <person name="Le Paslier M.C."/>
            <person name="Lippi Y."/>
            <person name="Lorenzon L."/>
            <person name="Mandel J.R."/>
            <person name="Marage G."/>
            <person name="Marchand G."/>
            <person name="Marquand E."/>
            <person name="Bret-Mestries E."/>
            <person name="Morien E."/>
            <person name="Nambeesan S."/>
            <person name="Nguyen T."/>
            <person name="Pegot-Espagnet P."/>
            <person name="Pouilly N."/>
            <person name="Raftis F."/>
            <person name="Sallet E."/>
            <person name="Schiex T."/>
            <person name="Thomas J."/>
            <person name="Vandecasteele C."/>
            <person name="Vares D."/>
            <person name="Vear F."/>
            <person name="Vautrin S."/>
            <person name="Crespi M."/>
            <person name="Mangin B."/>
            <person name="Burke J.M."/>
            <person name="Salse J."/>
            <person name="Munos S."/>
            <person name="Vincourt P."/>
            <person name="Rieseberg L.H."/>
            <person name="Langlade N.B."/>
        </authorList>
    </citation>
    <scope>NUCLEOTIDE SEQUENCE</scope>
    <source>
        <tissue evidence="1">Leaves</tissue>
    </source>
</reference>
<protein>
    <submittedName>
        <fullName evidence="1">Uncharacterized protein</fullName>
    </submittedName>
</protein>
<dbReference type="AlphaFoldDB" id="A0A9K3HKZ7"/>
<dbReference type="Proteomes" id="UP000215914">
    <property type="component" value="Unassembled WGS sequence"/>
</dbReference>
<name>A0A9K3HKZ7_HELAN</name>
<organism evidence="1 2">
    <name type="scientific">Helianthus annuus</name>
    <name type="common">Common sunflower</name>
    <dbReference type="NCBI Taxonomy" id="4232"/>
    <lineage>
        <taxon>Eukaryota</taxon>
        <taxon>Viridiplantae</taxon>
        <taxon>Streptophyta</taxon>
        <taxon>Embryophyta</taxon>
        <taxon>Tracheophyta</taxon>
        <taxon>Spermatophyta</taxon>
        <taxon>Magnoliopsida</taxon>
        <taxon>eudicotyledons</taxon>
        <taxon>Gunneridae</taxon>
        <taxon>Pentapetalae</taxon>
        <taxon>asterids</taxon>
        <taxon>campanulids</taxon>
        <taxon>Asterales</taxon>
        <taxon>Asteraceae</taxon>
        <taxon>Asteroideae</taxon>
        <taxon>Heliantheae alliance</taxon>
        <taxon>Heliantheae</taxon>
        <taxon>Helianthus</taxon>
    </lineage>
</organism>
<reference evidence="1" key="2">
    <citation type="submission" date="2020-06" db="EMBL/GenBank/DDBJ databases">
        <title>Helianthus annuus Genome sequencing and assembly Release 2.</title>
        <authorList>
            <person name="Gouzy J."/>
            <person name="Langlade N."/>
            <person name="Munos S."/>
        </authorList>
    </citation>
    <scope>NUCLEOTIDE SEQUENCE</scope>
    <source>
        <tissue evidence="1">Leaves</tissue>
    </source>
</reference>
<keyword evidence="2" id="KW-1185">Reference proteome</keyword>